<name>A0A9W6UV76_9ACTN</name>
<dbReference type="EMBL" id="BSRZ01000001">
    <property type="protein sequence ID" value="GLW62405.1"/>
    <property type="molecule type" value="Genomic_DNA"/>
</dbReference>
<reference evidence="1" key="1">
    <citation type="submission" date="2023-02" db="EMBL/GenBank/DDBJ databases">
        <title>Actinomadura rubrobrunea NBRC 14622.</title>
        <authorList>
            <person name="Ichikawa N."/>
            <person name="Sato H."/>
            <person name="Tonouchi N."/>
        </authorList>
    </citation>
    <scope>NUCLEOTIDE SEQUENCE</scope>
    <source>
        <strain evidence="1">NBRC 14622</strain>
    </source>
</reference>
<accession>A0A9W6UV76</accession>
<keyword evidence="2" id="KW-1185">Reference proteome</keyword>
<evidence type="ECO:0000313" key="2">
    <source>
        <dbReference type="Proteomes" id="UP001165124"/>
    </source>
</evidence>
<organism evidence="1 2">
    <name type="scientific">Actinomadura rubrobrunea</name>
    <dbReference type="NCBI Taxonomy" id="115335"/>
    <lineage>
        <taxon>Bacteria</taxon>
        <taxon>Bacillati</taxon>
        <taxon>Actinomycetota</taxon>
        <taxon>Actinomycetes</taxon>
        <taxon>Streptosporangiales</taxon>
        <taxon>Thermomonosporaceae</taxon>
        <taxon>Actinomadura</taxon>
    </lineage>
</organism>
<sequence>MQRIKAPKQSDNKADCPTLPAATFRLHTVGMTPGSGGSSVTFATSGPAVGVGAPVAQSDNG</sequence>
<dbReference type="AlphaFoldDB" id="A0A9W6UV76"/>
<dbReference type="Proteomes" id="UP001165124">
    <property type="component" value="Unassembled WGS sequence"/>
</dbReference>
<protein>
    <submittedName>
        <fullName evidence="1">Uncharacterized protein</fullName>
    </submittedName>
</protein>
<gene>
    <name evidence="1" type="ORF">Arub01_06490</name>
</gene>
<proteinExistence type="predicted"/>
<evidence type="ECO:0000313" key="1">
    <source>
        <dbReference type="EMBL" id="GLW62405.1"/>
    </source>
</evidence>
<comment type="caution">
    <text evidence="1">The sequence shown here is derived from an EMBL/GenBank/DDBJ whole genome shotgun (WGS) entry which is preliminary data.</text>
</comment>